<evidence type="ECO:0000259" key="11">
    <source>
        <dbReference type="PROSITE" id="PS50103"/>
    </source>
</evidence>
<dbReference type="PANTHER" id="PTHR12272">
    <property type="entry name" value="DEADENYLATION COMPLEX SUBUNIT PAN3"/>
    <property type="match status" value="1"/>
</dbReference>
<comment type="subcellular location">
    <subcellularLocation>
        <location evidence="1 7">Cytoplasm</location>
    </subcellularLocation>
</comment>
<feature type="binding site" evidence="7">
    <location>
        <begin position="445"/>
        <end position="446"/>
    </location>
    <ligand>
        <name>ATP</name>
        <dbReference type="ChEBI" id="CHEBI:30616"/>
    </ligand>
</feature>
<dbReference type="GeneID" id="30207994"/>
<dbReference type="GO" id="GO:0000932">
    <property type="term" value="C:P-body"/>
    <property type="evidence" value="ECO:0007669"/>
    <property type="project" value="TreeGrafter"/>
</dbReference>
<gene>
    <name evidence="7" type="primary">PAN3</name>
    <name evidence="12" type="ORF">I302_100221</name>
</gene>
<feature type="zinc finger region" description="C3H1-type" evidence="8">
    <location>
        <begin position="40"/>
        <end position="69"/>
    </location>
</feature>
<dbReference type="GO" id="GO:0031251">
    <property type="term" value="C:PAN complex"/>
    <property type="evidence" value="ECO:0007669"/>
    <property type="project" value="UniProtKB-UniRule"/>
</dbReference>
<protein>
    <recommendedName>
        <fullName evidence="7">PAN2-PAN3 deadenylation complex subunit PAN3</fullName>
    </recommendedName>
    <alternativeName>
        <fullName evidence="7">PAB1P-dependent poly(A)-specific ribonuclease</fullName>
    </alternativeName>
    <alternativeName>
        <fullName evidence="7">Poly(A)-nuclease deadenylation complex subunit 3</fullName>
        <shortName evidence="7">PAN deadenylation complex subunit 3</shortName>
    </alternativeName>
</protein>
<dbReference type="GO" id="GO:0000289">
    <property type="term" value="P:nuclear-transcribed mRNA poly(A) tail shortening"/>
    <property type="evidence" value="ECO:0007669"/>
    <property type="project" value="UniProtKB-UniRule"/>
</dbReference>
<reference evidence="12" key="2">
    <citation type="submission" date="2024-02" db="EMBL/GenBank/DDBJ databases">
        <title>Comparative genomics of Cryptococcus and Kwoniella reveals pathogenesis evolution and contrasting modes of karyotype evolution via chromosome fusion or intercentromeric recombination.</title>
        <authorList>
            <person name="Coelho M.A."/>
            <person name="David-Palma M."/>
            <person name="Shea T."/>
            <person name="Bowers K."/>
            <person name="McGinley-Smith S."/>
            <person name="Mohammad A.W."/>
            <person name="Gnirke A."/>
            <person name="Yurkov A.M."/>
            <person name="Nowrousian M."/>
            <person name="Sun S."/>
            <person name="Cuomo C.A."/>
            <person name="Heitman J."/>
        </authorList>
    </citation>
    <scope>NUCLEOTIDE SEQUENCE</scope>
    <source>
        <strain evidence="12">CBS 10118</strain>
    </source>
</reference>
<dbReference type="EMBL" id="CP144541">
    <property type="protein sequence ID" value="WVW78268.1"/>
    <property type="molecule type" value="Genomic_DNA"/>
</dbReference>
<evidence type="ECO:0000256" key="3">
    <source>
        <dbReference type="ARBA" id="ARBA00022664"/>
    </source>
</evidence>
<evidence type="ECO:0000256" key="8">
    <source>
        <dbReference type="PROSITE-ProRule" id="PRU00723"/>
    </source>
</evidence>
<dbReference type="GO" id="GO:0006397">
    <property type="term" value="P:mRNA processing"/>
    <property type="evidence" value="ECO:0007669"/>
    <property type="project" value="UniProtKB-KW"/>
</dbReference>
<dbReference type="Gene3D" id="1.20.5.5160">
    <property type="match status" value="1"/>
</dbReference>
<keyword evidence="2 7" id="KW-0963">Cytoplasm</keyword>
<feature type="domain" description="Protein kinase" evidence="10">
    <location>
        <begin position="288"/>
        <end position="583"/>
    </location>
</feature>
<dbReference type="FunFam" id="1.10.287.3700:FF:000001">
    <property type="entry name" value="PAN2-PAN3 deadenylation complex subunit PAN3"/>
    <property type="match status" value="1"/>
</dbReference>
<organism evidence="12 13">
    <name type="scientific">Kwoniella bestiolae CBS 10118</name>
    <dbReference type="NCBI Taxonomy" id="1296100"/>
    <lineage>
        <taxon>Eukaryota</taxon>
        <taxon>Fungi</taxon>
        <taxon>Dikarya</taxon>
        <taxon>Basidiomycota</taxon>
        <taxon>Agaricomycotina</taxon>
        <taxon>Tremellomycetes</taxon>
        <taxon>Tremellales</taxon>
        <taxon>Cryptococcaceae</taxon>
        <taxon>Kwoniella</taxon>
    </lineage>
</organism>
<evidence type="ECO:0000256" key="5">
    <source>
        <dbReference type="ARBA" id="ARBA00022840"/>
    </source>
</evidence>
<comment type="function">
    <text evidence="7">Regulatory subunit of the poly(A)-nuclease (PAN) deadenylation complex, one of two cytoplasmic mRNA deadenylases involved in mRNA turnover. PAN specifically shortens poly(A) tails of RNA and the activity is stimulated by poly(A)-binding protein PAB1. PAN deadenylation is followed by rapid degradation of the shortened mRNA tails by the CCR4-NOT complex. Deadenylated mRNAs are then degraded by two alternative mechanisms, namely exosome-mediated 3'-5' exonucleolytic degradation, or deadenlyation-dependent mRNA decaping and subsequent 5'-3' exonucleolytic degradation by XRN1. May also be involved in post-transcriptional maturation of mRNA poly(A) tails. PAN3 acts as a positive regulator for PAN activity, recruiting the catalytic subunit PAN2 to mRNA via its interaction with RNA and with PAB1.</text>
</comment>
<dbReference type="Pfam" id="PF18101">
    <property type="entry name" value="Pan3_CK"/>
    <property type="match status" value="1"/>
</dbReference>
<proteinExistence type="inferred from homology"/>
<dbReference type="InterPro" id="IPR041332">
    <property type="entry name" value="Pan3_CK"/>
</dbReference>
<sequence>MAGPGPGPTKSAAIQIRAPSDIDAPNKGRDSPAAGEKKRETPQRICRNVMIYGYCKFQDSGCVYYHPPPGTDLNSASTPLTGSPGMTNPTPLPKDLTFNANANNTKSFGLGAEHLSAPVFVPKTPIGDNPSPRATTPSLQPSTLTQNASPLPATMSVPPPSAPAPSWPSLGNQGGILPRQDNSMSFDDSMISLDPSQTSAIDGSMYMHQPIRQPLDQHLYVSPLPHISNPPISHHPLHSFFIPDDLRRTLQSKHDLTYQGLQAGSSPGLPNELGIYHSLRVIENNHPQQQQQNQNQNQPSKVYIHPAPVYKAVSSVDGNVYTLRRIEGYKLVNENAFGAIDTWRRMRHPNIVGLREAFTTKAFNDNSLILVYDYHPLSTTVWEEHLIPNPTVQPTQNPSGPNPAGRGRTGLPIQERVLWSYITQIANALKAIHSSGLAARNLDPSKILITNKNRIRLNGCGVWDVLAYDPSTHVGVFQQEDLVSFGKLIISLCCDFFQPGQHPALPLDHIQRNYSPDVKTLVMFLISKPSPMKSVDEAIKIMGPRILNELDAMQNYADTLESDLGAEMENGRIVRLLSKLGFINERAEFELDPRWSDTGDRYILKLFRDYVFHSVGVDGKPILDLSHVLTCLNKLDAGLDERIMLVSRDDQSCLVVSYREIKHCIEAAFNELRNAGNPHRVHR</sequence>
<dbReference type="PROSITE" id="PS50011">
    <property type="entry name" value="PROTEIN_KINASE_DOM"/>
    <property type="match status" value="1"/>
</dbReference>
<dbReference type="Pfam" id="PF25586">
    <property type="entry name" value="zf-CCCH_PAN3"/>
    <property type="match status" value="1"/>
</dbReference>
<dbReference type="AlphaFoldDB" id="A0AAJ8M4B6"/>
<dbReference type="GO" id="GO:0005524">
    <property type="term" value="F:ATP binding"/>
    <property type="evidence" value="ECO:0007669"/>
    <property type="project" value="UniProtKB-UniRule"/>
</dbReference>
<keyword evidence="6 7" id="KW-0175">Coiled coil</keyword>
<keyword evidence="13" id="KW-1185">Reference proteome</keyword>
<reference evidence="12" key="1">
    <citation type="submission" date="2013-07" db="EMBL/GenBank/DDBJ databases">
        <authorList>
            <consortium name="The Broad Institute Genome Sequencing Platform"/>
            <person name="Cuomo C."/>
            <person name="Litvintseva A."/>
            <person name="Chen Y."/>
            <person name="Heitman J."/>
            <person name="Sun S."/>
            <person name="Springer D."/>
            <person name="Dromer F."/>
            <person name="Young S.K."/>
            <person name="Zeng Q."/>
            <person name="Gargeya S."/>
            <person name="Fitzgerald M."/>
            <person name="Abouelleil A."/>
            <person name="Alvarado L."/>
            <person name="Berlin A.M."/>
            <person name="Chapman S.B."/>
            <person name="Dewar J."/>
            <person name="Goldberg J."/>
            <person name="Griggs A."/>
            <person name="Gujja S."/>
            <person name="Hansen M."/>
            <person name="Howarth C."/>
            <person name="Imamovic A."/>
            <person name="Larimer J."/>
            <person name="McCowan C."/>
            <person name="Murphy C."/>
            <person name="Pearson M."/>
            <person name="Priest M."/>
            <person name="Roberts A."/>
            <person name="Saif S."/>
            <person name="Shea T."/>
            <person name="Sykes S."/>
            <person name="Wortman J."/>
            <person name="Nusbaum C."/>
            <person name="Birren B."/>
        </authorList>
    </citation>
    <scope>NUCLEOTIDE SEQUENCE</scope>
    <source>
        <strain evidence="12">CBS 10118</strain>
    </source>
</reference>
<dbReference type="FunFam" id="1.20.5.5160:FF:000002">
    <property type="entry name" value="PAN2-PAN3 deadenylation complex subunit PAN3"/>
    <property type="match status" value="1"/>
</dbReference>
<feature type="binding site" evidence="7">
    <location>
        <begin position="373"/>
        <end position="380"/>
    </location>
    <ligand>
        <name>ATP</name>
        <dbReference type="ChEBI" id="CHEBI:30616"/>
    </ligand>
</feature>
<dbReference type="InterPro" id="IPR011009">
    <property type="entry name" value="Kinase-like_dom_sf"/>
</dbReference>
<feature type="compositionally biased region" description="Pro residues" evidence="9">
    <location>
        <begin position="157"/>
        <end position="166"/>
    </location>
</feature>
<dbReference type="KEGG" id="kbi:30207994"/>
<keyword evidence="8" id="KW-0862">Zinc</keyword>
<dbReference type="GO" id="GO:0008143">
    <property type="term" value="F:poly(A) binding"/>
    <property type="evidence" value="ECO:0007669"/>
    <property type="project" value="TreeGrafter"/>
</dbReference>
<evidence type="ECO:0000256" key="2">
    <source>
        <dbReference type="ARBA" id="ARBA00022490"/>
    </source>
</evidence>
<keyword evidence="5 7" id="KW-0067">ATP-binding</keyword>
<dbReference type="GO" id="GO:0004672">
    <property type="term" value="F:protein kinase activity"/>
    <property type="evidence" value="ECO:0007669"/>
    <property type="project" value="InterPro"/>
</dbReference>
<comment type="subunit">
    <text evidence="7">Homodimer. Forms a heterotrimer with a catalytic subunit PAN2 to form the poly(A)-nuclease (PAN) deadenylation complex. Interacts (via PAM-2 motif) with poly(A)-binding protein PAB1 (via PABC domain), conferring substrate specificity of the enzyme complex.</text>
</comment>
<dbReference type="Gene3D" id="1.10.510.10">
    <property type="entry name" value="Transferase(Phosphotransferase) domain 1"/>
    <property type="match status" value="1"/>
</dbReference>
<comment type="domain">
    <text evidence="7">The pseudokinase domain, the coiled-coil (CC), and C-terminal knob domain (CK) form a structural unit (PKC) that forms an extensive high-affinity interaction surface for PAN2.</text>
</comment>
<dbReference type="GO" id="GO:0008270">
    <property type="term" value="F:zinc ion binding"/>
    <property type="evidence" value="ECO:0007669"/>
    <property type="project" value="UniProtKB-KW"/>
</dbReference>
<accession>A0AAJ8M4B6</accession>
<feature type="region of interest" description="Knob domain" evidence="7">
    <location>
        <begin position="583"/>
        <end position="683"/>
    </location>
</feature>
<dbReference type="InterPro" id="IPR000571">
    <property type="entry name" value="Znf_CCCH"/>
</dbReference>
<keyword evidence="8" id="KW-0863">Zinc-finger</keyword>
<dbReference type="Gene3D" id="6.10.250.3160">
    <property type="match status" value="1"/>
</dbReference>
<feature type="domain" description="C3H1-type" evidence="11">
    <location>
        <begin position="40"/>
        <end position="69"/>
    </location>
</feature>
<comment type="caution">
    <text evidence="7">Lacks conserved residue(s) required for the propagation of feature annotation.</text>
</comment>
<keyword evidence="8" id="KW-0479">Metal-binding</keyword>
<dbReference type="PROSITE" id="PS50103">
    <property type="entry name" value="ZF_C3H1"/>
    <property type="match status" value="1"/>
</dbReference>
<keyword evidence="3 7" id="KW-0507">mRNA processing</keyword>
<comment type="domain">
    <text evidence="7">Contains a pseudokinase domain. The protein kinase domain is predicted to be catalytically inactive because some of the residues important for catalytic activity are substituted and it lacks the equivalent of the binding site for a peptide substrate. However, it has retained an ATP-binding site and ATP-binding is required for mRNA degradation, stimulating the activity of the PAN2 nuclease in vitro. The nucleotide-binding site is juxtaposed to the RNase active site of PAN2 in the complex and may actually bind nucleosides of a poly(A) RNA rather than ATP, feeding the poly(A)-tail to the active site of the deadenylase and thus increasing the efficiency with which this distributive enzyme degrades oligo(A) RNAs.</text>
</comment>
<dbReference type="Pfam" id="PF00069">
    <property type="entry name" value="Pkinase"/>
    <property type="match status" value="1"/>
</dbReference>
<dbReference type="HAMAP" id="MF_03181">
    <property type="entry name" value="PAN3"/>
    <property type="match status" value="1"/>
</dbReference>
<name>A0AAJ8M4B6_9TREE</name>
<feature type="compositionally biased region" description="Basic and acidic residues" evidence="9">
    <location>
        <begin position="24"/>
        <end position="40"/>
    </location>
</feature>
<comment type="similarity">
    <text evidence="7">Belongs to the protein kinase superfamily. PAN3 family.</text>
</comment>
<feature type="region of interest" description="Disordered" evidence="9">
    <location>
        <begin position="122"/>
        <end position="166"/>
    </location>
</feature>
<feature type="binding site" evidence="7">
    <location>
        <position position="324"/>
    </location>
    <ligand>
        <name>ATP</name>
        <dbReference type="ChEBI" id="CHEBI:30616"/>
    </ligand>
</feature>
<dbReference type="Gene3D" id="1.10.287.3700">
    <property type="match status" value="1"/>
</dbReference>
<dbReference type="InterPro" id="IPR030844">
    <property type="entry name" value="PAN3"/>
</dbReference>
<comment type="domain">
    <text evidence="7">The N-terminal zinc finger binds to poly(A) RNA.</text>
</comment>
<evidence type="ECO:0000256" key="4">
    <source>
        <dbReference type="ARBA" id="ARBA00022741"/>
    </source>
</evidence>
<evidence type="ECO:0000256" key="7">
    <source>
        <dbReference type="HAMAP-Rule" id="MF_03181"/>
    </source>
</evidence>
<dbReference type="InterPro" id="IPR000719">
    <property type="entry name" value="Prot_kinase_dom"/>
</dbReference>
<dbReference type="SUPFAM" id="SSF56112">
    <property type="entry name" value="Protein kinase-like (PK-like)"/>
    <property type="match status" value="1"/>
</dbReference>
<keyword evidence="4 7" id="KW-0547">Nucleotide-binding</keyword>
<evidence type="ECO:0000259" key="10">
    <source>
        <dbReference type="PROSITE" id="PS50011"/>
    </source>
</evidence>
<dbReference type="Proteomes" id="UP000092730">
    <property type="component" value="Chromosome 1"/>
</dbReference>
<evidence type="ECO:0000256" key="9">
    <source>
        <dbReference type="SAM" id="MobiDB-lite"/>
    </source>
</evidence>
<evidence type="ECO:0000256" key="6">
    <source>
        <dbReference type="ARBA" id="ARBA00023054"/>
    </source>
</evidence>
<feature type="compositionally biased region" description="Polar residues" evidence="9">
    <location>
        <begin position="132"/>
        <end position="149"/>
    </location>
</feature>
<feature type="coiled-coil region" evidence="7">
    <location>
        <begin position="544"/>
        <end position="582"/>
    </location>
</feature>
<evidence type="ECO:0000313" key="12">
    <source>
        <dbReference type="EMBL" id="WVW78268.1"/>
    </source>
</evidence>
<evidence type="ECO:0000256" key="1">
    <source>
        <dbReference type="ARBA" id="ARBA00004496"/>
    </source>
</evidence>
<evidence type="ECO:0000313" key="13">
    <source>
        <dbReference type="Proteomes" id="UP000092730"/>
    </source>
</evidence>
<dbReference type="PANTHER" id="PTHR12272:SF11">
    <property type="entry name" value="PAN2-PAN3 DEADENYLATION COMPLEX SUBUNIT PAN3"/>
    <property type="match status" value="1"/>
</dbReference>
<feature type="region of interest" description="Disordered" evidence="9">
    <location>
        <begin position="1"/>
        <end position="40"/>
    </location>
</feature>